<gene>
    <name evidence="4" type="ORF">JJB74_10705</name>
</gene>
<dbReference type="PANTHER" id="PTHR15629">
    <property type="entry name" value="SH3YL1 PROTEIN"/>
    <property type="match status" value="1"/>
</dbReference>
<evidence type="ECO:0000256" key="1">
    <source>
        <dbReference type="SAM" id="MobiDB-lite"/>
    </source>
</evidence>
<keyword evidence="5" id="KW-1185">Reference proteome</keyword>
<accession>A0A934ST85</accession>
<sequence length="198" mass="20828">MQRRDFILQTVGVAAASLLVGACSTTASTTTTNTDKNSDPQRRRRELDNRVSDTLERLYREVPGAREVAAKANGILVFPSVINAGLVVGGQYGEGALRVRGASSGYYNIASISVGLQVGAQSKAIIFLFLTPDSLEKFRASNGWSVGADASVAVIKVGANGMIDATTARGPVAAFVMTNTGLMADLSLEGTKITRLQM</sequence>
<comment type="caution">
    <text evidence="4">The sequence shown here is derived from an EMBL/GenBank/DDBJ whole genome shotgun (WGS) entry which is preliminary data.</text>
</comment>
<dbReference type="InterPro" id="IPR051702">
    <property type="entry name" value="SH3_domain_YSC84-like"/>
</dbReference>
<feature type="chain" id="PRO_5037025756" evidence="2">
    <location>
        <begin position="28"/>
        <end position="198"/>
    </location>
</feature>
<evidence type="ECO:0000259" key="3">
    <source>
        <dbReference type="Pfam" id="PF04366"/>
    </source>
</evidence>
<keyword evidence="2" id="KW-0732">Signal</keyword>
<dbReference type="GO" id="GO:0035091">
    <property type="term" value="F:phosphatidylinositol binding"/>
    <property type="evidence" value="ECO:0007669"/>
    <property type="project" value="TreeGrafter"/>
</dbReference>
<dbReference type="RefSeq" id="WP_200591834.1">
    <property type="nucleotide sequence ID" value="NZ_JAEPBG010000003.1"/>
</dbReference>
<feature type="signal peptide" evidence="2">
    <location>
        <begin position="1"/>
        <end position="27"/>
    </location>
</feature>
<dbReference type="InterPro" id="IPR007461">
    <property type="entry name" value="Ysc84_actin-binding"/>
</dbReference>
<organism evidence="4 5">
    <name type="scientific">Noviherbaspirillum pedocola</name>
    <dbReference type="NCBI Taxonomy" id="2801341"/>
    <lineage>
        <taxon>Bacteria</taxon>
        <taxon>Pseudomonadati</taxon>
        <taxon>Pseudomonadota</taxon>
        <taxon>Betaproteobacteria</taxon>
        <taxon>Burkholderiales</taxon>
        <taxon>Oxalobacteraceae</taxon>
        <taxon>Noviherbaspirillum</taxon>
    </lineage>
</organism>
<evidence type="ECO:0000256" key="2">
    <source>
        <dbReference type="SAM" id="SignalP"/>
    </source>
</evidence>
<dbReference type="PROSITE" id="PS51257">
    <property type="entry name" value="PROKAR_LIPOPROTEIN"/>
    <property type="match status" value="1"/>
</dbReference>
<dbReference type="EMBL" id="JAEPBG010000003">
    <property type="protein sequence ID" value="MBK4735079.1"/>
    <property type="molecule type" value="Genomic_DNA"/>
</dbReference>
<feature type="compositionally biased region" description="Basic and acidic residues" evidence="1">
    <location>
        <begin position="36"/>
        <end position="46"/>
    </location>
</feature>
<protein>
    <submittedName>
        <fullName evidence="4">Twin-arginine translocation pathway signal</fullName>
    </submittedName>
</protein>
<evidence type="ECO:0000313" key="4">
    <source>
        <dbReference type="EMBL" id="MBK4735079.1"/>
    </source>
</evidence>
<feature type="region of interest" description="Disordered" evidence="1">
    <location>
        <begin position="27"/>
        <end position="46"/>
    </location>
</feature>
<dbReference type="Pfam" id="PF04366">
    <property type="entry name" value="Ysc84"/>
    <property type="match status" value="1"/>
</dbReference>
<proteinExistence type="predicted"/>
<reference evidence="4" key="1">
    <citation type="submission" date="2021-01" db="EMBL/GenBank/DDBJ databases">
        <title>Genome sequence of strain Noviherbaspirillum sp. DKR-6.</title>
        <authorList>
            <person name="Chaudhary D.K."/>
        </authorList>
    </citation>
    <scope>NUCLEOTIDE SEQUENCE</scope>
    <source>
        <strain evidence="4">DKR-6</strain>
    </source>
</reference>
<dbReference type="Proteomes" id="UP000622890">
    <property type="component" value="Unassembled WGS sequence"/>
</dbReference>
<feature type="domain" description="Ysc84 actin-binding" evidence="3">
    <location>
        <begin position="111"/>
        <end position="194"/>
    </location>
</feature>
<evidence type="ECO:0000313" key="5">
    <source>
        <dbReference type="Proteomes" id="UP000622890"/>
    </source>
</evidence>
<dbReference type="AlphaFoldDB" id="A0A934ST85"/>
<name>A0A934ST85_9BURK</name>
<dbReference type="PANTHER" id="PTHR15629:SF2">
    <property type="entry name" value="SH3 DOMAIN-CONTAINING YSC84-LIKE PROTEIN 1"/>
    <property type="match status" value="1"/>
</dbReference>
<dbReference type="CDD" id="cd11524">
    <property type="entry name" value="SYLF"/>
    <property type="match status" value="1"/>
</dbReference>